<dbReference type="PANTHER" id="PTHR43235:SF1">
    <property type="entry name" value="GLUTAMINE AMIDOTRANSFERASE PB2B2.05-RELATED"/>
    <property type="match status" value="1"/>
</dbReference>
<dbReference type="Gene3D" id="3.40.50.880">
    <property type="match status" value="1"/>
</dbReference>
<dbReference type="Proteomes" id="UP000095347">
    <property type="component" value="Unassembled WGS sequence"/>
</dbReference>
<evidence type="ECO:0000313" key="2">
    <source>
        <dbReference type="Proteomes" id="UP000095347"/>
    </source>
</evidence>
<keyword evidence="2" id="KW-1185">Reference proteome</keyword>
<dbReference type="InterPro" id="IPR011697">
    <property type="entry name" value="Peptidase_C26"/>
</dbReference>
<dbReference type="CDD" id="cd01745">
    <property type="entry name" value="GATase1_2"/>
    <property type="match status" value="1"/>
</dbReference>
<dbReference type="AlphaFoldDB" id="A0A1E5Q4C8"/>
<protein>
    <submittedName>
        <fullName evidence="1">Uncharacterized protein</fullName>
    </submittedName>
</protein>
<dbReference type="EMBL" id="MCGG01000055">
    <property type="protein sequence ID" value="OEJ65077.1"/>
    <property type="molecule type" value="Genomic_DNA"/>
</dbReference>
<dbReference type="SUPFAM" id="SSF52317">
    <property type="entry name" value="Class I glutamine amidotransferase-like"/>
    <property type="match status" value="1"/>
</dbReference>
<dbReference type="GO" id="GO:0016811">
    <property type="term" value="F:hydrolase activity, acting on carbon-nitrogen (but not peptide) bonds, in linear amides"/>
    <property type="evidence" value="ECO:0007669"/>
    <property type="project" value="InterPro"/>
</dbReference>
<organism evidence="1 2">
    <name type="scientific">Magnetovibrio blakemorei</name>
    <dbReference type="NCBI Taxonomy" id="28181"/>
    <lineage>
        <taxon>Bacteria</taxon>
        <taxon>Pseudomonadati</taxon>
        <taxon>Pseudomonadota</taxon>
        <taxon>Alphaproteobacteria</taxon>
        <taxon>Rhodospirillales</taxon>
        <taxon>Magnetovibrionaceae</taxon>
        <taxon>Magnetovibrio</taxon>
    </lineage>
</organism>
<reference evidence="2" key="1">
    <citation type="submission" date="2016-07" db="EMBL/GenBank/DDBJ databases">
        <authorList>
            <person name="Florea S."/>
            <person name="Webb J.S."/>
            <person name="Jaromczyk J."/>
            <person name="Schardl C.L."/>
        </authorList>
    </citation>
    <scope>NUCLEOTIDE SEQUENCE [LARGE SCALE GENOMIC DNA]</scope>
    <source>
        <strain evidence="2">MV-1</strain>
    </source>
</reference>
<proteinExistence type="predicted"/>
<dbReference type="OrthoDB" id="9813383at2"/>
<dbReference type="STRING" id="28181.BEN30_15425"/>
<dbReference type="GO" id="GO:0005829">
    <property type="term" value="C:cytosol"/>
    <property type="evidence" value="ECO:0007669"/>
    <property type="project" value="TreeGrafter"/>
</dbReference>
<comment type="caution">
    <text evidence="1">The sequence shown here is derived from an EMBL/GenBank/DDBJ whole genome shotgun (WGS) entry which is preliminary data.</text>
</comment>
<dbReference type="InterPro" id="IPR029062">
    <property type="entry name" value="Class_I_gatase-like"/>
</dbReference>
<gene>
    <name evidence="1" type="ORF">BEN30_15425</name>
</gene>
<dbReference type="PROSITE" id="PS51273">
    <property type="entry name" value="GATASE_TYPE_1"/>
    <property type="match status" value="1"/>
</dbReference>
<dbReference type="Pfam" id="PF07722">
    <property type="entry name" value="Peptidase_C26"/>
    <property type="match status" value="1"/>
</dbReference>
<dbReference type="PANTHER" id="PTHR43235">
    <property type="entry name" value="GLUTAMINE AMIDOTRANSFERASE PB2B2.05-RELATED"/>
    <property type="match status" value="1"/>
</dbReference>
<accession>A0A1E5Q4C8</accession>
<name>A0A1E5Q4C8_9PROT</name>
<evidence type="ECO:0000313" key="1">
    <source>
        <dbReference type="EMBL" id="OEJ65077.1"/>
    </source>
</evidence>
<dbReference type="InterPro" id="IPR044668">
    <property type="entry name" value="PuuD-like"/>
</dbReference>
<sequence>MVQKPHKPVIGMTVSRHKSKIMRFFDRLAVWRAGGDVVFLAPGSPYPCERFDGLIIGGGDDIGAELYNGEINIDVRIDPERDALELKLLRYVVDKDLPVLGICRGAQMMNVFFGGTLYSDIRGMPRDKTNMRTILARKIVILEPDSKVREILGQDTVRVNSLHHQAVDKLGKGITVSAHDRGDFVQALERTDKRFFIGVQWHPEFLVFDTHQQALFRALVDAARHGEHKVNATFLKGADL</sequence>
<dbReference type="RefSeq" id="WP_069958966.1">
    <property type="nucleotide sequence ID" value="NZ_MCGG01000055.1"/>
</dbReference>